<keyword evidence="3 8" id="KW-0498">Mitosis</keyword>
<comment type="caution">
    <text evidence="10">The sequence shown here is derived from an EMBL/GenBank/DDBJ whole genome shotgun (WGS) entry which is preliminary data.</text>
</comment>
<dbReference type="GO" id="GO:0007080">
    <property type="term" value="P:mitotic metaphase chromosome alignment"/>
    <property type="evidence" value="ECO:0007669"/>
    <property type="project" value="TreeGrafter"/>
</dbReference>
<dbReference type="PANTHER" id="PTHR32123">
    <property type="entry name" value="BICD FAMILY-LIKE CARGO ADAPTER"/>
    <property type="match status" value="1"/>
</dbReference>
<dbReference type="PANTHER" id="PTHR32123:SF9">
    <property type="entry name" value="PROTEIN SPINDLY"/>
    <property type="match status" value="1"/>
</dbReference>
<dbReference type="GO" id="GO:0000922">
    <property type="term" value="C:spindle pole"/>
    <property type="evidence" value="ECO:0007669"/>
    <property type="project" value="TreeGrafter"/>
</dbReference>
<keyword evidence="6 8" id="KW-0131">Cell cycle</keyword>
<keyword evidence="5 8" id="KW-0175">Coiled coil</keyword>
<feature type="coiled-coil region" evidence="8">
    <location>
        <begin position="110"/>
        <end position="289"/>
    </location>
</feature>
<keyword evidence="11" id="KW-1185">Reference proteome</keyword>
<name>A0A8T3CM59_9TELE</name>
<sequence length="595" mass="69087">MFSTGNSSEVQRLQCKLKEAEESLQKAAQYGLQLLDGHLDLQNQLEEQRIEMTNSIEALEQEKYSLQREVELKGRMLDSLRSECDVVKGQQKLLWDQQETQLERKHTLELIEYKNKAEQMKVELEEARLNERQLKHKLELQTEALRDKTEELRALTDQAQETMSAEVLELQVEKAELESAKTALQEELQEAQYKEQQLQLATTNLQRQMEQLREEKEEREKEAVSCFNALEKAREANQMLQIQLDQMMQQAQDPNSRGNSLFAEVEDKRAEMERQLISMRVQHQSLQKQHAFSKQQLHRMKVQIATLMQLQGSRVDPGQLERLQSMLSEKNSEIETLMMKLRRLEKVEMTVKAQPSCAPAVDTDSNDGTYYTDLLKMQLSNSVKDAERLGDELSMQRIKALSESQRVLEMERKLFSAERALKHCQSDNIKLQVKLDEFRLKYEPNDVNKSRVQKRRREKFLVDGLPDGSEQKEDETRTVEMDPSAWVKEELREEPQPPTAERLPVTPLQPVQIPEPSPQLPRDSKCVRICEEPPITIPSPPRSPPVDCKIKTEEAEVTMVMESENRRADRKKQVKSQGAIHVASERTMENQCAQQ</sequence>
<feature type="region of interest" description="Disordered" evidence="9">
    <location>
        <begin position="562"/>
        <end position="595"/>
    </location>
</feature>
<dbReference type="OrthoDB" id="2121607at2759"/>
<dbReference type="AlphaFoldDB" id="A0A8T3CM59"/>
<keyword evidence="4 8" id="KW-0995">Kinetochore</keyword>
<dbReference type="HAMAP" id="MF_03041">
    <property type="entry name" value="SPDLY"/>
    <property type="match status" value="1"/>
</dbReference>
<dbReference type="GO" id="GO:0051301">
    <property type="term" value="P:cell division"/>
    <property type="evidence" value="ECO:0007669"/>
    <property type="project" value="UniProtKB-KW"/>
</dbReference>
<reference evidence="10" key="1">
    <citation type="submission" date="2021-01" db="EMBL/GenBank/DDBJ databases">
        <authorList>
            <person name="Zahm M."/>
            <person name="Roques C."/>
            <person name="Cabau C."/>
            <person name="Klopp C."/>
            <person name="Donnadieu C."/>
            <person name="Jouanno E."/>
            <person name="Lampietro C."/>
            <person name="Louis A."/>
            <person name="Herpin A."/>
            <person name="Echchiki A."/>
            <person name="Berthelot C."/>
            <person name="Parey E."/>
            <person name="Roest-Crollius H."/>
            <person name="Braasch I."/>
            <person name="Postlethwait J."/>
            <person name="Bobe J."/>
            <person name="Montfort J."/>
            <person name="Bouchez O."/>
            <person name="Begum T."/>
            <person name="Mejri S."/>
            <person name="Adams A."/>
            <person name="Chen W.-J."/>
            <person name="Guiguen Y."/>
        </authorList>
    </citation>
    <scope>NUCLEOTIDE SEQUENCE</scope>
    <source>
        <tissue evidence="10">Blood</tissue>
    </source>
</reference>
<feature type="region of interest" description="Disordered" evidence="9">
    <location>
        <begin position="458"/>
        <end position="523"/>
    </location>
</feature>
<evidence type="ECO:0000256" key="6">
    <source>
        <dbReference type="ARBA" id="ARBA00023306"/>
    </source>
</evidence>
<accession>A0A8T3CM59</accession>
<evidence type="ECO:0000256" key="2">
    <source>
        <dbReference type="ARBA" id="ARBA00022618"/>
    </source>
</evidence>
<comment type="subcellular location">
    <subcellularLocation>
        <location evidence="8">Chromosome</location>
        <location evidence="8">Centromere</location>
        <location evidence="8">Kinetochore</location>
    </subcellularLocation>
</comment>
<feature type="compositionally biased region" description="Basic and acidic residues" evidence="9">
    <location>
        <begin position="469"/>
        <end position="480"/>
    </location>
</feature>
<keyword evidence="2 8" id="KW-0132">Cell division</keyword>
<dbReference type="GO" id="GO:0000132">
    <property type="term" value="P:establishment of mitotic spindle orientation"/>
    <property type="evidence" value="ECO:0007669"/>
    <property type="project" value="TreeGrafter"/>
</dbReference>
<dbReference type="GO" id="GO:0007094">
    <property type="term" value="P:mitotic spindle assembly checkpoint signaling"/>
    <property type="evidence" value="ECO:0007669"/>
    <property type="project" value="InterPro"/>
</dbReference>
<dbReference type="InterPro" id="IPR028593">
    <property type="entry name" value="SPDLY_chordates"/>
</dbReference>
<gene>
    <name evidence="8" type="primary">SPDL1</name>
    <name evidence="8" type="synonym">CCDC99</name>
    <name evidence="10" type="ORF">AGOR_G00215650</name>
</gene>
<keyword evidence="7 8" id="KW-0137">Centromere</keyword>
<comment type="similarity">
    <text evidence="8">Belongs to the Spindly family.</text>
</comment>
<organism evidence="10 11">
    <name type="scientific">Albula goreensis</name>
    <dbReference type="NCBI Taxonomy" id="1534307"/>
    <lineage>
        <taxon>Eukaryota</taxon>
        <taxon>Metazoa</taxon>
        <taxon>Chordata</taxon>
        <taxon>Craniata</taxon>
        <taxon>Vertebrata</taxon>
        <taxon>Euteleostomi</taxon>
        <taxon>Actinopterygii</taxon>
        <taxon>Neopterygii</taxon>
        <taxon>Teleostei</taxon>
        <taxon>Albuliformes</taxon>
        <taxon>Albulidae</taxon>
        <taxon>Albula</taxon>
    </lineage>
</organism>
<protein>
    <recommendedName>
        <fullName evidence="8">Protein Spindly</fullName>
    </recommendedName>
    <alternativeName>
        <fullName evidence="8">Coiled-coil domain-containing protein 99</fullName>
    </alternativeName>
    <alternativeName>
        <fullName evidence="8">Spindle apparatus coiled-coil domain-containing protein 1</fullName>
    </alternativeName>
</protein>
<feature type="coiled-coil region" evidence="8">
    <location>
        <begin position="10"/>
        <end position="69"/>
    </location>
</feature>
<keyword evidence="1 8" id="KW-0158">Chromosome</keyword>
<dbReference type="EMBL" id="JAERUA010000021">
    <property type="protein sequence ID" value="KAI1884997.1"/>
    <property type="molecule type" value="Genomic_DNA"/>
</dbReference>
<evidence type="ECO:0000256" key="1">
    <source>
        <dbReference type="ARBA" id="ARBA00022454"/>
    </source>
</evidence>
<evidence type="ECO:0000256" key="9">
    <source>
        <dbReference type="SAM" id="MobiDB-lite"/>
    </source>
</evidence>
<dbReference type="Proteomes" id="UP000829720">
    <property type="component" value="Unassembled WGS sequence"/>
</dbReference>
<dbReference type="InterPro" id="IPR051149">
    <property type="entry name" value="Spindly/BICDR_Dynein_Adapter"/>
</dbReference>
<proteinExistence type="inferred from homology"/>
<dbReference type="GO" id="GO:0043515">
    <property type="term" value="F:kinetochore binding"/>
    <property type="evidence" value="ECO:0007669"/>
    <property type="project" value="UniProtKB-UniRule"/>
</dbReference>
<evidence type="ECO:0000256" key="4">
    <source>
        <dbReference type="ARBA" id="ARBA00022838"/>
    </source>
</evidence>
<evidence type="ECO:0000256" key="7">
    <source>
        <dbReference type="ARBA" id="ARBA00023328"/>
    </source>
</evidence>
<evidence type="ECO:0000313" key="11">
    <source>
        <dbReference type="Proteomes" id="UP000829720"/>
    </source>
</evidence>
<dbReference type="GO" id="GO:0000940">
    <property type="term" value="C:outer kinetochore"/>
    <property type="evidence" value="ECO:0007669"/>
    <property type="project" value="UniProtKB-UniRule"/>
</dbReference>
<evidence type="ECO:0000256" key="8">
    <source>
        <dbReference type="HAMAP-Rule" id="MF_03041"/>
    </source>
</evidence>
<evidence type="ECO:0000256" key="3">
    <source>
        <dbReference type="ARBA" id="ARBA00022776"/>
    </source>
</evidence>
<comment type="function">
    <text evidence="8">Required for the localization of dynein and dynactin to the mitotic kintochore. Dynein is believed to control the initial lateral interaction between the kinetochore and spindle microtubules and to facilitate the subsequent formation of end-on kinetochore-microtubule attachments mediated by the NDC80 complex.</text>
</comment>
<evidence type="ECO:0000256" key="5">
    <source>
        <dbReference type="ARBA" id="ARBA00023054"/>
    </source>
</evidence>
<evidence type="ECO:0000313" key="10">
    <source>
        <dbReference type="EMBL" id="KAI1884997.1"/>
    </source>
</evidence>
<feature type="coiled-coil region" evidence="8">
    <location>
        <begin position="320"/>
        <end position="347"/>
    </location>
</feature>
<dbReference type="GO" id="GO:0034501">
    <property type="term" value="P:protein localization to kinetochore"/>
    <property type="evidence" value="ECO:0007669"/>
    <property type="project" value="UniProtKB-UniRule"/>
</dbReference>